<comment type="caution">
    <text evidence="3">The sequence shown here is derived from an EMBL/GenBank/DDBJ whole genome shotgun (WGS) entry which is preliminary data.</text>
</comment>
<keyword evidence="4" id="KW-1185">Reference proteome</keyword>
<dbReference type="Pfam" id="PF24243">
    <property type="entry name" value="Phage_tail_C"/>
    <property type="match status" value="1"/>
</dbReference>
<dbReference type="EMBL" id="NEFX01000018">
    <property type="protein sequence ID" value="OTW30459.1"/>
    <property type="molecule type" value="Genomic_DNA"/>
</dbReference>
<feature type="region of interest" description="Disordered" evidence="1">
    <location>
        <begin position="178"/>
        <end position="197"/>
    </location>
</feature>
<feature type="region of interest" description="Disordered" evidence="1">
    <location>
        <begin position="386"/>
        <end position="408"/>
    </location>
</feature>
<evidence type="ECO:0000313" key="4">
    <source>
        <dbReference type="Proteomes" id="UP000195208"/>
    </source>
</evidence>
<feature type="domain" description="Minor tail protein gp31 C-terminal" evidence="2">
    <location>
        <begin position="792"/>
        <end position="814"/>
    </location>
</feature>
<gene>
    <name evidence="3" type="ORF">B9M88_09320</name>
</gene>
<reference evidence="3 4" key="1">
    <citation type="submission" date="2017-04" db="EMBL/GenBank/DDBJ databases">
        <title>Staphylococcus agnetis, a potential pathogen in the broiler production.</title>
        <authorList>
            <person name="Poulsen L."/>
        </authorList>
    </citation>
    <scope>NUCLEOTIDE SEQUENCE [LARGE SCALE GENOMIC DNA]</scope>
    <source>
        <strain evidence="3 4">723_310714_2_2_spleen</strain>
    </source>
</reference>
<dbReference type="Gene3D" id="1.20.5.320">
    <property type="entry name" value="6-Phosphogluconate Dehydrogenase, domain 3"/>
    <property type="match status" value="1"/>
</dbReference>
<organism evidence="3 4">
    <name type="scientific">Staphylococcus agnetis</name>
    <dbReference type="NCBI Taxonomy" id="985762"/>
    <lineage>
        <taxon>Bacteria</taxon>
        <taxon>Bacillati</taxon>
        <taxon>Bacillota</taxon>
        <taxon>Bacilli</taxon>
        <taxon>Bacillales</taxon>
        <taxon>Staphylococcaceae</taxon>
        <taxon>Staphylococcus</taxon>
    </lineage>
</organism>
<evidence type="ECO:0000259" key="2">
    <source>
        <dbReference type="Pfam" id="PF24243"/>
    </source>
</evidence>
<accession>A0ABX3Z1V0</accession>
<dbReference type="InterPro" id="IPR056923">
    <property type="entry name" value="Minor_tail_gp31_C"/>
</dbReference>
<name>A0ABX3Z1V0_9STAP</name>
<feature type="compositionally biased region" description="Basic and acidic residues" evidence="1">
    <location>
        <begin position="673"/>
        <end position="691"/>
    </location>
</feature>
<feature type="region of interest" description="Disordered" evidence="1">
    <location>
        <begin position="656"/>
        <end position="694"/>
    </location>
</feature>
<dbReference type="PANTHER" id="PTHR24637">
    <property type="entry name" value="COLLAGEN"/>
    <property type="match status" value="1"/>
</dbReference>
<feature type="region of interest" description="Disordered" evidence="1">
    <location>
        <begin position="335"/>
        <end position="357"/>
    </location>
</feature>
<feature type="compositionally biased region" description="Basic and acidic residues" evidence="1">
    <location>
        <begin position="345"/>
        <end position="357"/>
    </location>
</feature>
<evidence type="ECO:0000313" key="3">
    <source>
        <dbReference type="EMBL" id="OTW30459.1"/>
    </source>
</evidence>
<feature type="compositionally biased region" description="Basic and acidic residues" evidence="1">
    <location>
        <begin position="182"/>
        <end position="197"/>
    </location>
</feature>
<evidence type="ECO:0000256" key="1">
    <source>
        <dbReference type="SAM" id="MobiDB-lite"/>
    </source>
</evidence>
<dbReference type="Proteomes" id="UP000195208">
    <property type="component" value="Unassembled WGS sequence"/>
</dbReference>
<dbReference type="PANTHER" id="PTHR24637:SF417">
    <property type="entry name" value="COL_CUTICLE_N DOMAIN-CONTAINING PROTEIN"/>
    <property type="match status" value="1"/>
</dbReference>
<sequence length="816" mass="89053">MKKSNLRNKLNFANNNNSTYLQIKQGDLSPILFNIDQFVIAGKDNVEATLYLKSAKSKSVAYQKTYKITSSTLAVIIDVVLPTGVYFVELDIEGRKYPSNDSIKLVINPSSSVAPSELQDLFTTEKITNNIIKEALEKIDGEIRTAKKEVAVMYIDKVDTDDEKTTINFSGGRTIVIPHGKNGTDGKDGEKGINGKDGKSITIVKQEQNSDSIKLTFSDQTVVTIPKAKDGERGLKGEDGESLRIQHVQNENNGDRKVFFNNGDSVIIPKGDKGDSVTIKAAISKDDRVSIEFSDGNSIDILYGKNGKNGESAYEIASKYHNYDSEDAWLNSLVGKQGEPGVDGKAGEKGLDGKDGKSVSISSVDYNSDEDNVKVIFSDQTSISIPKGKQGAKGEEGARGPRGYKGKDGSIVTINQETGFWEIDGVQTEVKARVESVEKIEIDGVNGLEERLQQLLRDAKVQIESLKNNDIKSLSQKLDSFEPKVKEENKAYIDKKIEELIDSAPENLNTLNELATALQENQSLSASVVQQISSKISQEELNQGLTKKADKSHKHNINEVTGLDDWLQNSKTILNEEYNSQLQKFKTEVSESYASKNHSHDNKYSPLSHRHEIDDITGLEERLLKISQGQIGKDGKSITIQSNLVDSQGNTQITFSDNTKITIPKGQQGERGATGERGQDGAKGDRGEDGKSVTIQNVEETTVTSGGSWWWGSSTTTKVMRITFSDGKTADIPFGQDGAKGEAGAPGKSAYDIAKENGYSGNVSQWLQSLKGKDGTDGVKGENGKDGTSIGIWTGTQSEYNEISSKDFNTLYLIKG</sequence>
<proteinExistence type="predicted"/>
<protein>
    <recommendedName>
        <fullName evidence="2">Minor tail protein gp31 C-terminal domain-containing protein</fullName>
    </recommendedName>
</protein>